<dbReference type="EMBL" id="AP028212">
    <property type="protein sequence ID" value="BEI87974.1"/>
    <property type="molecule type" value="Genomic_DNA"/>
</dbReference>
<dbReference type="PROSITE" id="PS50404">
    <property type="entry name" value="GST_NTER"/>
    <property type="match status" value="1"/>
</dbReference>
<gene>
    <name evidence="4" type="ORF">CcaverHIS019_0106920</name>
</gene>
<comment type="similarity">
    <text evidence="1">Belongs to the GST superfamily.</text>
</comment>
<dbReference type="PANTHER" id="PTHR44051:SF9">
    <property type="entry name" value="GLUTATHIONE S-TRANSFERASE 1"/>
    <property type="match status" value="1"/>
</dbReference>
<dbReference type="SUPFAM" id="SSF47616">
    <property type="entry name" value="GST C-terminal domain-like"/>
    <property type="match status" value="1"/>
</dbReference>
<feature type="region of interest" description="Disordered" evidence="2">
    <location>
        <begin position="227"/>
        <end position="253"/>
    </location>
</feature>
<dbReference type="Proteomes" id="UP001233271">
    <property type="component" value="Chromosome 1"/>
</dbReference>
<protein>
    <recommendedName>
        <fullName evidence="3">GST N-terminal domain-containing protein</fullName>
    </recommendedName>
</protein>
<dbReference type="Gene3D" id="1.20.1050.10">
    <property type="match status" value="1"/>
</dbReference>
<dbReference type="SUPFAM" id="SSF52833">
    <property type="entry name" value="Thioredoxin-like"/>
    <property type="match status" value="1"/>
</dbReference>
<dbReference type="InterPro" id="IPR036249">
    <property type="entry name" value="Thioredoxin-like_sf"/>
</dbReference>
<evidence type="ECO:0000313" key="4">
    <source>
        <dbReference type="EMBL" id="BEI87974.1"/>
    </source>
</evidence>
<dbReference type="GeneID" id="85491845"/>
<dbReference type="PANTHER" id="PTHR44051">
    <property type="entry name" value="GLUTATHIONE S-TRANSFERASE-RELATED"/>
    <property type="match status" value="1"/>
</dbReference>
<dbReference type="AlphaFoldDB" id="A0AA48I1S0"/>
<dbReference type="InterPro" id="IPR036282">
    <property type="entry name" value="Glutathione-S-Trfase_C_sf"/>
</dbReference>
<evidence type="ECO:0000256" key="2">
    <source>
        <dbReference type="SAM" id="MobiDB-lite"/>
    </source>
</evidence>
<keyword evidence="5" id="KW-1185">Reference proteome</keyword>
<dbReference type="Pfam" id="PF13409">
    <property type="entry name" value="GST_N_2"/>
    <property type="match status" value="1"/>
</dbReference>
<name>A0AA48I1S0_9TREE</name>
<dbReference type="Gene3D" id="3.40.30.10">
    <property type="entry name" value="Glutaredoxin"/>
    <property type="match status" value="1"/>
</dbReference>
<reference evidence="4" key="1">
    <citation type="journal article" date="2023" name="BMC Genomics">
        <title>Chromosome-level genome assemblies of Cutaneotrichosporon spp. (Trichosporonales, Basidiomycota) reveal imbalanced evolution between nucleotide sequences and chromosome synteny.</title>
        <authorList>
            <person name="Kobayashi Y."/>
            <person name="Kayamori A."/>
            <person name="Aoki K."/>
            <person name="Shiwa Y."/>
            <person name="Matsutani M."/>
            <person name="Fujita N."/>
            <person name="Sugita T."/>
            <person name="Iwasaki W."/>
            <person name="Tanaka N."/>
            <person name="Takashima M."/>
        </authorList>
    </citation>
    <scope>NUCLEOTIDE SEQUENCE</scope>
    <source>
        <strain evidence="4">HIS019</strain>
    </source>
</reference>
<evidence type="ECO:0000313" key="5">
    <source>
        <dbReference type="Proteomes" id="UP001233271"/>
    </source>
</evidence>
<dbReference type="CDD" id="cd03046">
    <property type="entry name" value="GST_N_GTT1_like"/>
    <property type="match status" value="1"/>
</dbReference>
<dbReference type="RefSeq" id="XP_060453240.1">
    <property type="nucleotide sequence ID" value="XM_060603144.1"/>
</dbReference>
<sequence>MNKARVLVHHLQNSRSARVLWALEELGEPYDVRVHYRTKGWFAGSSLRDVSPLGKSPAVQMDGKTLTESAAILGTLLRTFPSPSTENEPSPNSLFWSHFSEGSLMLYLQPARFATLGMRQILKEDGLNRDTTKGVKMMNDWFQNWAREHATGALGEAETWLAGHELFSGSDKLGLGDFMMFFPLNSIAHGRARPNAPRLYQLGPATDAWVERMRARPAFQAALARMKEEEEGQKPAEMREAEARKRAEEATIW</sequence>
<organism evidence="4 5">
    <name type="scientific">Cutaneotrichosporon cavernicola</name>
    <dbReference type="NCBI Taxonomy" id="279322"/>
    <lineage>
        <taxon>Eukaryota</taxon>
        <taxon>Fungi</taxon>
        <taxon>Dikarya</taxon>
        <taxon>Basidiomycota</taxon>
        <taxon>Agaricomycotina</taxon>
        <taxon>Tremellomycetes</taxon>
        <taxon>Trichosporonales</taxon>
        <taxon>Trichosporonaceae</taxon>
        <taxon>Cutaneotrichosporon</taxon>
    </lineage>
</organism>
<proteinExistence type="inferred from homology"/>
<evidence type="ECO:0000259" key="3">
    <source>
        <dbReference type="PROSITE" id="PS50404"/>
    </source>
</evidence>
<accession>A0AA48I1S0</accession>
<feature type="domain" description="GST N-terminal" evidence="3">
    <location>
        <begin position="3"/>
        <end position="84"/>
    </location>
</feature>
<dbReference type="InterPro" id="IPR004045">
    <property type="entry name" value="Glutathione_S-Trfase_N"/>
</dbReference>
<dbReference type="KEGG" id="ccac:CcaHIS019_0106920"/>
<evidence type="ECO:0000256" key="1">
    <source>
        <dbReference type="ARBA" id="ARBA00007409"/>
    </source>
</evidence>